<dbReference type="SUPFAM" id="SSF110849">
    <property type="entry name" value="ParB/Sulfiredoxin"/>
    <property type="match status" value="1"/>
</dbReference>
<reference evidence="1" key="1">
    <citation type="submission" date="2022-08" db="EMBL/GenBank/DDBJ databases">
        <title>Complete Genome Sequences of 2 Bosea sp. soil isolates.</title>
        <authorList>
            <person name="Alvarez Arevalo M."/>
            <person name="Sterndorff E.B."/>
            <person name="Faurdal D."/>
            <person name="Joergensen T.S."/>
            <person name="Weber T."/>
        </authorList>
    </citation>
    <scope>NUCLEOTIDE SEQUENCE</scope>
    <source>
        <strain evidence="1">NBC_00436</strain>
    </source>
</reference>
<sequence>MTLRDPVLQPVRIAELRPTQMTVGFREVEDKRRAWREREGGEAGDFLGRHMIPVIKGPKDRLYIIDHHHLVRALHDEGQTKVLVNVISDLSSLSQASFWTVCEHRNWVHPYDDKGQRRATGDIPKKIEGLADDPYRSLAGELRRCGGFAKDTTPYSEFLWADFLRHRLSRRRVDADFEKALAKALKLARGRDAGYLPGWCGPVDA</sequence>
<protein>
    <submittedName>
        <fullName evidence="1">Chromosome partitioning protein ParB</fullName>
    </submittedName>
</protein>
<dbReference type="AlphaFoldDB" id="A0A9E7ZL28"/>
<dbReference type="InterPro" id="IPR036086">
    <property type="entry name" value="ParB/Sulfiredoxin_sf"/>
</dbReference>
<dbReference type="InterPro" id="IPR014956">
    <property type="entry name" value="ParBc_2"/>
</dbReference>
<dbReference type="EMBL" id="CP102774">
    <property type="protein sequence ID" value="UZF87138.1"/>
    <property type="molecule type" value="Genomic_DNA"/>
</dbReference>
<name>A0A9E7ZL28_9HYPH</name>
<gene>
    <name evidence="1" type="ORF">NWE54_25890</name>
</gene>
<accession>A0A9E7ZL28</accession>
<dbReference type="InterPro" id="IPR016932">
    <property type="entry name" value="UCP029669"/>
</dbReference>
<dbReference type="CDD" id="cd16390">
    <property type="entry name" value="ParB_N_Srx_like"/>
    <property type="match status" value="1"/>
</dbReference>
<dbReference type="PIRSF" id="PIRSF029669">
    <property type="entry name" value="UCP029669"/>
    <property type="match status" value="1"/>
</dbReference>
<dbReference type="Gene3D" id="3.90.1530.10">
    <property type="entry name" value="Conserved hypothetical protein from pyrococcus furiosus pfu- 392566-001, ParB domain"/>
    <property type="match status" value="1"/>
</dbReference>
<dbReference type="Pfam" id="PF08857">
    <property type="entry name" value="ParBc_2"/>
    <property type="match status" value="1"/>
</dbReference>
<dbReference type="Gene3D" id="1.10.8.10">
    <property type="entry name" value="DNA helicase RuvA subunit, C-terminal domain"/>
    <property type="match status" value="1"/>
</dbReference>
<organism evidence="1">
    <name type="scientific">Bosea sp. NBC_00436</name>
    <dbReference type="NCBI Taxonomy" id="2969620"/>
    <lineage>
        <taxon>Bacteria</taxon>
        <taxon>Pseudomonadati</taxon>
        <taxon>Pseudomonadota</taxon>
        <taxon>Alphaproteobacteria</taxon>
        <taxon>Hyphomicrobiales</taxon>
        <taxon>Boseaceae</taxon>
        <taxon>Bosea</taxon>
    </lineage>
</organism>
<proteinExistence type="predicted"/>
<evidence type="ECO:0000313" key="1">
    <source>
        <dbReference type="EMBL" id="UZF87138.1"/>
    </source>
</evidence>